<proteinExistence type="predicted"/>
<gene>
    <name evidence="1" type="ORF">GCM10022247_71670</name>
</gene>
<keyword evidence="2" id="KW-1185">Reference proteome</keyword>
<dbReference type="Proteomes" id="UP001501747">
    <property type="component" value="Unassembled WGS sequence"/>
</dbReference>
<name>A0ABP7U405_9PSEU</name>
<evidence type="ECO:0000313" key="2">
    <source>
        <dbReference type="Proteomes" id="UP001501747"/>
    </source>
</evidence>
<evidence type="ECO:0000313" key="1">
    <source>
        <dbReference type="EMBL" id="GAA4035681.1"/>
    </source>
</evidence>
<reference evidence="2" key="1">
    <citation type="journal article" date="2019" name="Int. J. Syst. Evol. Microbiol.">
        <title>The Global Catalogue of Microorganisms (GCM) 10K type strain sequencing project: providing services to taxonomists for standard genome sequencing and annotation.</title>
        <authorList>
            <consortium name="The Broad Institute Genomics Platform"/>
            <consortium name="The Broad Institute Genome Sequencing Center for Infectious Disease"/>
            <person name="Wu L."/>
            <person name="Ma J."/>
        </authorList>
    </citation>
    <scope>NUCLEOTIDE SEQUENCE [LARGE SCALE GENOMIC DNA]</scope>
    <source>
        <strain evidence="2">JCM 17342</strain>
    </source>
</reference>
<organism evidence="1 2">
    <name type="scientific">Allokutzneria multivorans</name>
    <dbReference type="NCBI Taxonomy" id="1142134"/>
    <lineage>
        <taxon>Bacteria</taxon>
        <taxon>Bacillati</taxon>
        <taxon>Actinomycetota</taxon>
        <taxon>Actinomycetes</taxon>
        <taxon>Pseudonocardiales</taxon>
        <taxon>Pseudonocardiaceae</taxon>
        <taxon>Allokutzneria</taxon>
    </lineage>
</organism>
<dbReference type="EMBL" id="BAABAL010000026">
    <property type="protein sequence ID" value="GAA4035681.1"/>
    <property type="molecule type" value="Genomic_DNA"/>
</dbReference>
<comment type="caution">
    <text evidence="1">The sequence shown here is derived from an EMBL/GenBank/DDBJ whole genome shotgun (WGS) entry which is preliminary data.</text>
</comment>
<sequence>MVCAMSEKQAVAKHSGVAEIDQAEFDEVDSPFDLAVLVRVELTHEFDDTLDVAAVADHFTERGWAAGPDEVRAALARLADSELLEWLVLPADL</sequence>
<protein>
    <submittedName>
        <fullName evidence="1">Uncharacterized protein</fullName>
    </submittedName>
</protein>
<accession>A0ABP7U405</accession>